<proteinExistence type="predicted"/>
<accession>A0A409WWR5</accession>
<dbReference type="PANTHER" id="PTHR44167">
    <property type="entry name" value="OVARIAN-SPECIFIC SERINE/THREONINE-PROTEIN KINASE LOK-RELATED"/>
    <property type="match status" value="1"/>
</dbReference>
<dbReference type="EMBL" id="NHTK01005091">
    <property type="protein sequence ID" value="PPQ82952.1"/>
    <property type="molecule type" value="Genomic_DNA"/>
</dbReference>
<dbReference type="InterPro" id="IPR011009">
    <property type="entry name" value="Kinase-like_dom_sf"/>
</dbReference>
<reference evidence="2 3" key="1">
    <citation type="journal article" date="2018" name="Evol. Lett.">
        <title>Horizontal gene cluster transfer increased hallucinogenic mushroom diversity.</title>
        <authorList>
            <person name="Reynolds H.T."/>
            <person name="Vijayakumar V."/>
            <person name="Gluck-Thaler E."/>
            <person name="Korotkin H.B."/>
            <person name="Matheny P.B."/>
            <person name="Slot J.C."/>
        </authorList>
    </citation>
    <scope>NUCLEOTIDE SEQUENCE [LARGE SCALE GENOMIC DNA]</scope>
    <source>
        <strain evidence="2 3">2629</strain>
    </source>
</reference>
<dbReference type="InParanoid" id="A0A409WWR5"/>
<dbReference type="GO" id="GO:0005524">
    <property type="term" value="F:ATP binding"/>
    <property type="evidence" value="ECO:0007669"/>
    <property type="project" value="InterPro"/>
</dbReference>
<dbReference type="PROSITE" id="PS50011">
    <property type="entry name" value="PROTEIN_KINASE_DOM"/>
    <property type="match status" value="1"/>
</dbReference>
<dbReference type="InterPro" id="IPR000719">
    <property type="entry name" value="Prot_kinase_dom"/>
</dbReference>
<dbReference type="Gene3D" id="1.10.510.10">
    <property type="entry name" value="Transferase(Phosphotransferase) domain 1"/>
    <property type="match status" value="2"/>
</dbReference>
<sequence>VKHYQFLLKRGFKLHDKYEPDWIPPWELDPTLHPLKCVESIPGGGGFCDAIRVQDNSRVMIKLVSTAKMELPIMQYLSRPQLRGDLRNHTVPLIDAIPVPQNDDIVMIVMPLLLGFGKLPFRRVGEVVECLEQFFETVEFLHEHNIVHMDACPGNLMMDVDPLITTGWHPWRWRTQDGQNKMIEWVDRWHTRLNKYYLIDFDLSQRFEDKRWAQFMGQWGQDKTVPEMSPTQFCDGFKVDVYYQMGNSINYLIRHYPELQLTLQPLADALTVRDPAQRPNARQAHFLVLFIPYHMPSDPALLAELAIRLEESRKHYGMRPSEIPSDRFWVHHYHFLMKRGYKLHDKFDPDWVPPWELDRTLHPFDCIESRRASRSFCDAICIADNSRVMIKLVKTAKNELPIMRYLSEPGLRKDPRNHTVPLLDAIPVPADDDTVMVIMPLLLEFDDLPFRRVGEVVECLEQLFETVEFLHEHNIVHMDACSGNLMMDANPLITTEWHPWNWRTQDGRDKEIKWVDRWYTRPNKYYLIDFDLSEQVTDKRWAKFIGKWGQDKTVPEMSPTVYCNGFKVDVYQMGNSINRLIRYYPDLQSIMQPLADALTVKDPAQRPNARQAVRLLRKFIELVPRQEMKRRIWRHGYYTLTPKERFLVQYFGQQSFY</sequence>
<evidence type="ECO:0000313" key="3">
    <source>
        <dbReference type="Proteomes" id="UP000284842"/>
    </source>
</evidence>
<comment type="caution">
    <text evidence="2">The sequence shown here is derived from an EMBL/GenBank/DDBJ whole genome shotgun (WGS) entry which is preliminary data.</text>
</comment>
<keyword evidence="3" id="KW-1185">Reference proteome</keyword>
<dbReference type="SMART" id="SM00220">
    <property type="entry name" value="S_TKc"/>
    <property type="match status" value="1"/>
</dbReference>
<evidence type="ECO:0000259" key="1">
    <source>
        <dbReference type="PROSITE" id="PS50011"/>
    </source>
</evidence>
<dbReference type="AlphaFoldDB" id="A0A409WWR5"/>
<gene>
    <name evidence="2" type="ORF">CVT24_012880</name>
</gene>
<dbReference type="PANTHER" id="PTHR44167:SF24">
    <property type="entry name" value="SERINE_THREONINE-PROTEIN KINASE CHK2"/>
    <property type="match status" value="1"/>
</dbReference>
<dbReference type="Proteomes" id="UP000284842">
    <property type="component" value="Unassembled WGS sequence"/>
</dbReference>
<feature type="domain" description="Protein kinase" evidence="1">
    <location>
        <begin position="355"/>
        <end position="638"/>
    </location>
</feature>
<evidence type="ECO:0000313" key="2">
    <source>
        <dbReference type="EMBL" id="PPQ82952.1"/>
    </source>
</evidence>
<dbReference type="SUPFAM" id="SSF56112">
    <property type="entry name" value="Protein kinase-like (PK-like)"/>
    <property type="match status" value="2"/>
</dbReference>
<name>A0A409WWR5_9AGAR</name>
<dbReference type="OrthoDB" id="5987198at2759"/>
<dbReference type="GO" id="GO:0004672">
    <property type="term" value="F:protein kinase activity"/>
    <property type="evidence" value="ECO:0007669"/>
    <property type="project" value="InterPro"/>
</dbReference>
<protein>
    <recommendedName>
        <fullName evidence="1">Protein kinase domain-containing protein</fullName>
    </recommendedName>
</protein>
<feature type="non-terminal residue" evidence="2">
    <location>
        <position position="1"/>
    </location>
</feature>
<organism evidence="2 3">
    <name type="scientific">Panaeolus cyanescens</name>
    <dbReference type="NCBI Taxonomy" id="181874"/>
    <lineage>
        <taxon>Eukaryota</taxon>
        <taxon>Fungi</taxon>
        <taxon>Dikarya</taxon>
        <taxon>Basidiomycota</taxon>
        <taxon>Agaricomycotina</taxon>
        <taxon>Agaricomycetes</taxon>
        <taxon>Agaricomycetidae</taxon>
        <taxon>Agaricales</taxon>
        <taxon>Agaricineae</taxon>
        <taxon>Galeropsidaceae</taxon>
        <taxon>Panaeolus</taxon>
    </lineage>
</organism>